<name>A0A2D4I5A5_MICLE</name>
<proteinExistence type="predicted"/>
<organism evidence="1">
    <name type="scientific">Micrurus lemniscatus lemniscatus</name>
    <dbReference type="NCBI Taxonomy" id="129467"/>
    <lineage>
        <taxon>Eukaryota</taxon>
        <taxon>Metazoa</taxon>
        <taxon>Chordata</taxon>
        <taxon>Craniata</taxon>
        <taxon>Vertebrata</taxon>
        <taxon>Euteleostomi</taxon>
        <taxon>Lepidosauria</taxon>
        <taxon>Squamata</taxon>
        <taxon>Bifurcata</taxon>
        <taxon>Unidentata</taxon>
        <taxon>Episquamata</taxon>
        <taxon>Toxicofera</taxon>
        <taxon>Serpentes</taxon>
        <taxon>Colubroidea</taxon>
        <taxon>Elapidae</taxon>
        <taxon>Elapinae</taxon>
        <taxon>Micrurus</taxon>
    </lineage>
</organism>
<protein>
    <submittedName>
        <fullName evidence="1">Uncharacterized protein</fullName>
    </submittedName>
</protein>
<dbReference type="PANTHER" id="PTHR33066">
    <property type="entry name" value="INTEGRASE_SAM-LIKE_N DOMAIN-CONTAINING PROTEIN"/>
    <property type="match status" value="1"/>
</dbReference>
<dbReference type="EMBL" id="IACK01074730">
    <property type="protein sequence ID" value="LAA79412.1"/>
    <property type="molecule type" value="Transcribed_RNA"/>
</dbReference>
<dbReference type="AlphaFoldDB" id="A0A2D4I5A5"/>
<sequence>MFLQDGLDQRLAPNTLCHQVVTLLSVLFRESYSSIFHHLCRFLKGVSNLRPRVIHRYLTWDLPKVLQALTEQPFEPLNSVSLQFLTLKVVFLVAITSARRVLELAALLVQQDLCIFHENRVVLRRDPMFVPKVNSWFHCAQDIVLPVFCPSLAMT</sequence>
<reference evidence="1" key="2">
    <citation type="submission" date="2017-11" db="EMBL/GenBank/DDBJ databases">
        <title>Coralsnake Venomics: Analyses of Venom Gland Transcriptomes and Proteomes of Six Brazilian Taxa.</title>
        <authorList>
            <person name="Aird S.D."/>
            <person name="Jorge da Silva N."/>
            <person name="Qiu L."/>
            <person name="Villar-Briones A."/>
            <person name="Aparecida-Saddi V."/>
            <person name="Campos-Telles M.P."/>
            <person name="Grau M."/>
            <person name="Mikheyev A.S."/>
        </authorList>
    </citation>
    <scope>NUCLEOTIDE SEQUENCE</scope>
    <source>
        <tissue evidence="1">Venom_gland</tissue>
    </source>
</reference>
<accession>A0A2D4I5A5</accession>
<reference evidence="1" key="1">
    <citation type="submission" date="2017-07" db="EMBL/GenBank/DDBJ databases">
        <authorList>
            <person name="Mikheyev A."/>
            <person name="Grau M."/>
        </authorList>
    </citation>
    <scope>NUCLEOTIDE SEQUENCE</scope>
    <source>
        <tissue evidence="1">Venom_gland</tissue>
    </source>
</reference>
<evidence type="ECO:0000313" key="1">
    <source>
        <dbReference type="EMBL" id="LAA79412.1"/>
    </source>
</evidence>
<dbReference type="PANTHER" id="PTHR33066:SF2">
    <property type="entry name" value="FILAGGRIN-2-LIKE"/>
    <property type="match status" value="1"/>
</dbReference>
<dbReference type="EMBL" id="IACK01074727">
    <property type="protein sequence ID" value="LAA79408.1"/>
    <property type="molecule type" value="Transcribed_RNA"/>
</dbReference>